<name>A0A0C2XKB3_HEBCY</name>
<accession>A0A0C2XKB3</accession>
<proteinExistence type="predicted"/>
<protein>
    <submittedName>
        <fullName evidence="1">Uncharacterized protein</fullName>
    </submittedName>
</protein>
<keyword evidence="2" id="KW-1185">Reference proteome</keyword>
<gene>
    <name evidence="1" type="ORF">M413DRAFT_247783</name>
</gene>
<evidence type="ECO:0000313" key="1">
    <source>
        <dbReference type="EMBL" id="KIM38188.1"/>
    </source>
</evidence>
<dbReference type="Proteomes" id="UP000053424">
    <property type="component" value="Unassembled WGS sequence"/>
</dbReference>
<evidence type="ECO:0000313" key="2">
    <source>
        <dbReference type="Proteomes" id="UP000053424"/>
    </source>
</evidence>
<dbReference type="EMBL" id="KN831792">
    <property type="protein sequence ID" value="KIM38188.1"/>
    <property type="molecule type" value="Genomic_DNA"/>
</dbReference>
<reference evidence="2" key="2">
    <citation type="submission" date="2015-01" db="EMBL/GenBank/DDBJ databases">
        <title>Evolutionary Origins and Diversification of the Mycorrhizal Mutualists.</title>
        <authorList>
            <consortium name="DOE Joint Genome Institute"/>
            <consortium name="Mycorrhizal Genomics Consortium"/>
            <person name="Kohler A."/>
            <person name="Kuo A."/>
            <person name="Nagy L.G."/>
            <person name="Floudas D."/>
            <person name="Copeland A."/>
            <person name="Barry K.W."/>
            <person name="Cichocki N."/>
            <person name="Veneault-Fourrey C."/>
            <person name="LaButti K."/>
            <person name="Lindquist E.A."/>
            <person name="Lipzen A."/>
            <person name="Lundell T."/>
            <person name="Morin E."/>
            <person name="Murat C."/>
            <person name="Riley R."/>
            <person name="Ohm R."/>
            <person name="Sun H."/>
            <person name="Tunlid A."/>
            <person name="Henrissat B."/>
            <person name="Grigoriev I.V."/>
            <person name="Hibbett D.S."/>
            <person name="Martin F."/>
        </authorList>
    </citation>
    <scope>NUCLEOTIDE SEQUENCE [LARGE SCALE GENOMIC DNA]</scope>
    <source>
        <strain evidence="2">h7</strain>
    </source>
</reference>
<dbReference type="AlphaFoldDB" id="A0A0C2XKB3"/>
<reference evidence="1 2" key="1">
    <citation type="submission" date="2014-04" db="EMBL/GenBank/DDBJ databases">
        <authorList>
            <consortium name="DOE Joint Genome Institute"/>
            <person name="Kuo A."/>
            <person name="Gay G."/>
            <person name="Dore J."/>
            <person name="Kohler A."/>
            <person name="Nagy L.G."/>
            <person name="Floudas D."/>
            <person name="Copeland A."/>
            <person name="Barry K.W."/>
            <person name="Cichocki N."/>
            <person name="Veneault-Fourrey C."/>
            <person name="LaButti K."/>
            <person name="Lindquist E.A."/>
            <person name="Lipzen A."/>
            <person name="Lundell T."/>
            <person name="Morin E."/>
            <person name="Murat C."/>
            <person name="Sun H."/>
            <person name="Tunlid A."/>
            <person name="Henrissat B."/>
            <person name="Grigoriev I.V."/>
            <person name="Hibbett D.S."/>
            <person name="Martin F."/>
            <person name="Nordberg H.P."/>
            <person name="Cantor M.N."/>
            <person name="Hua S.X."/>
        </authorList>
    </citation>
    <scope>NUCLEOTIDE SEQUENCE [LARGE SCALE GENOMIC DNA]</scope>
    <source>
        <strain evidence="2">h7</strain>
    </source>
</reference>
<sequence>MLEGKEVPACQGTCRVSHENSKSSSVRRRICLMIVLGMTNLSEYSVIKYISRRRTCCRASIHPSKTVIFTLRKVRLSHLMSKLKRGRGNLD</sequence>
<dbReference type="HOGENOM" id="CLU_2427249_0_0_1"/>
<organism evidence="1 2">
    <name type="scientific">Hebeloma cylindrosporum</name>
    <dbReference type="NCBI Taxonomy" id="76867"/>
    <lineage>
        <taxon>Eukaryota</taxon>
        <taxon>Fungi</taxon>
        <taxon>Dikarya</taxon>
        <taxon>Basidiomycota</taxon>
        <taxon>Agaricomycotina</taxon>
        <taxon>Agaricomycetes</taxon>
        <taxon>Agaricomycetidae</taxon>
        <taxon>Agaricales</taxon>
        <taxon>Agaricineae</taxon>
        <taxon>Hymenogastraceae</taxon>
        <taxon>Hebeloma</taxon>
    </lineage>
</organism>